<organism evidence="1 2">
    <name type="scientific">Gluconacetobacter tumulisoli</name>
    <dbReference type="NCBI Taxonomy" id="1286189"/>
    <lineage>
        <taxon>Bacteria</taxon>
        <taxon>Pseudomonadati</taxon>
        <taxon>Pseudomonadota</taxon>
        <taxon>Alphaproteobacteria</taxon>
        <taxon>Acetobacterales</taxon>
        <taxon>Acetobacteraceae</taxon>
        <taxon>Gluconacetobacter</taxon>
    </lineage>
</organism>
<gene>
    <name evidence="1" type="ORF">HLH28_02930</name>
</gene>
<reference evidence="1 2" key="1">
    <citation type="submission" date="2020-04" db="EMBL/GenBank/DDBJ databases">
        <title>Description of novel Gluconacetobacter.</title>
        <authorList>
            <person name="Sombolestani A."/>
        </authorList>
    </citation>
    <scope>NUCLEOTIDE SEQUENCE [LARGE SCALE GENOMIC DNA]</scope>
    <source>
        <strain evidence="1 2">LMG 27802</strain>
    </source>
</reference>
<evidence type="ECO:0000313" key="1">
    <source>
        <dbReference type="EMBL" id="MBB2200541.1"/>
    </source>
</evidence>
<name>A0A7W4K556_9PROT</name>
<dbReference type="Proteomes" id="UP000578030">
    <property type="component" value="Unassembled WGS sequence"/>
</dbReference>
<accession>A0A7W4K556</accession>
<evidence type="ECO:0000313" key="2">
    <source>
        <dbReference type="Proteomes" id="UP000578030"/>
    </source>
</evidence>
<protein>
    <submittedName>
        <fullName evidence="1">UrcA family protein</fullName>
    </submittedName>
</protein>
<comment type="caution">
    <text evidence="1">The sequence shown here is derived from an EMBL/GenBank/DDBJ whole genome shotgun (WGS) entry which is preliminary data.</text>
</comment>
<sequence>MTTVFRTKEASRLRRAGPGLALAAVMGLVPVIPIVATPAPAHAQAADESEQITVEATHHVRVVYHARDLQDVTHARRFIGRLDKAALVACGDDTAIAEELRRAIERSDCRRDGVLRAIADVRDPMLDQALARYGLPT</sequence>
<dbReference type="InterPro" id="IPR030972">
    <property type="entry name" value="UrcA_uranyl"/>
</dbReference>
<dbReference type="EMBL" id="JABEQM010000002">
    <property type="protein sequence ID" value="MBB2200541.1"/>
    <property type="molecule type" value="Genomic_DNA"/>
</dbReference>
<dbReference type="NCBIfam" id="TIGR04433">
    <property type="entry name" value="UrcA_uranyl"/>
    <property type="match status" value="1"/>
</dbReference>
<keyword evidence="2" id="KW-1185">Reference proteome</keyword>
<dbReference type="AlphaFoldDB" id="A0A7W4K556"/>
<proteinExistence type="predicted"/>
<dbReference type="RefSeq" id="WP_182954254.1">
    <property type="nucleotide sequence ID" value="NZ_JABEQM010000002.1"/>
</dbReference>